<feature type="compositionally biased region" description="Polar residues" evidence="6">
    <location>
        <begin position="626"/>
        <end position="638"/>
    </location>
</feature>
<dbReference type="CDD" id="cd09395">
    <property type="entry name" value="LIM2_Rga"/>
    <property type="match status" value="1"/>
</dbReference>
<evidence type="ECO:0000256" key="1">
    <source>
        <dbReference type="ARBA" id="ARBA00022468"/>
    </source>
</evidence>
<name>A0A443HII0_BYSSP</name>
<feature type="compositionally biased region" description="Low complexity" evidence="6">
    <location>
        <begin position="485"/>
        <end position="498"/>
    </location>
</feature>
<dbReference type="SMART" id="SM00324">
    <property type="entry name" value="RhoGAP"/>
    <property type="match status" value="1"/>
</dbReference>
<comment type="caution">
    <text evidence="9">The sequence shown here is derived from an EMBL/GenBank/DDBJ whole genome shotgun (WGS) entry which is preliminary data.</text>
</comment>
<feature type="region of interest" description="Disordered" evidence="6">
    <location>
        <begin position="404"/>
        <end position="572"/>
    </location>
</feature>
<dbReference type="PROSITE" id="PS00478">
    <property type="entry name" value="LIM_DOMAIN_1"/>
    <property type="match status" value="1"/>
</dbReference>
<evidence type="ECO:0000256" key="2">
    <source>
        <dbReference type="ARBA" id="ARBA00022723"/>
    </source>
</evidence>
<evidence type="ECO:0000256" key="4">
    <source>
        <dbReference type="PROSITE-ProRule" id="PRU00125"/>
    </source>
</evidence>
<dbReference type="InterPro" id="IPR008936">
    <property type="entry name" value="Rho_GTPase_activation_prot"/>
</dbReference>
<feature type="compositionally biased region" description="Polar residues" evidence="6">
    <location>
        <begin position="263"/>
        <end position="277"/>
    </location>
</feature>
<dbReference type="PANTHER" id="PTHR23176:SF128">
    <property type="entry name" value="RHO GTPASE-ACTIVATING PROTEIN RGD1"/>
    <property type="match status" value="1"/>
</dbReference>
<keyword evidence="1" id="KW-0343">GTPase activation</keyword>
<keyword evidence="3 4" id="KW-0862">Zinc</keyword>
<accession>A0A443HII0</accession>
<feature type="coiled-coil region" evidence="5">
    <location>
        <begin position="755"/>
        <end position="806"/>
    </location>
</feature>
<dbReference type="FunFam" id="2.10.110.10:FF:000044">
    <property type="entry name" value="Rho GTPase activator Rga"/>
    <property type="match status" value="1"/>
</dbReference>
<dbReference type="GO" id="GO:0005938">
    <property type="term" value="C:cell cortex"/>
    <property type="evidence" value="ECO:0007669"/>
    <property type="project" value="UniProtKB-ARBA"/>
</dbReference>
<evidence type="ECO:0000313" key="10">
    <source>
        <dbReference type="Proteomes" id="UP000283841"/>
    </source>
</evidence>
<keyword evidence="2 4" id="KW-0479">Metal-binding</keyword>
<dbReference type="SUPFAM" id="SSF48350">
    <property type="entry name" value="GTPase activation domain, GAP"/>
    <property type="match status" value="1"/>
</dbReference>
<dbReference type="GO" id="GO:0005096">
    <property type="term" value="F:GTPase activator activity"/>
    <property type="evidence" value="ECO:0007669"/>
    <property type="project" value="UniProtKB-KW"/>
</dbReference>
<feature type="compositionally biased region" description="Basic and acidic residues" evidence="6">
    <location>
        <begin position="420"/>
        <end position="432"/>
    </location>
</feature>
<keyword evidence="4" id="KW-0440">LIM domain</keyword>
<dbReference type="Proteomes" id="UP000283841">
    <property type="component" value="Unassembled WGS sequence"/>
</dbReference>
<feature type="domain" description="Rho-GAP" evidence="8">
    <location>
        <begin position="972"/>
        <end position="1160"/>
    </location>
</feature>
<dbReference type="Gene3D" id="2.10.110.10">
    <property type="entry name" value="Cysteine Rich Protein"/>
    <property type="match status" value="2"/>
</dbReference>
<evidence type="ECO:0000256" key="5">
    <source>
        <dbReference type="SAM" id="Coils"/>
    </source>
</evidence>
<keyword evidence="10" id="KW-1185">Reference proteome</keyword>
<feature type="compositionally biased region" description="Basic and acidic residues" evidence="6">
    <location>
        <begin position="164"/>
        <end position="178"/>
    </location>
</feature>
<evidence type="ECO:0000256" key="3">
    <source>
        <dbReference type="ARBA" id="ARBA00022833"/>
    </source>
</evidence>
<dbReference type="FunFam" id="2.10.110.10:FF:000121">
    <property type="entry name" value="Rho GTPase activator Rga"/>
    <property type="match status" value="1"/>
</dbReference>
<feature type="domain" description="LIM zinc-binding" evidence="7">
    <location>
        <begin position="19"/>
        <end position="81"/>
    </location>
</feature>
<dbReference type="VEuPathDB" id="FungiDB:C8Q69DRAFT_123346"/>
<dbReference type="EMBL" id="RCNU01000018">
    <property type="protein sequence ID" value="RWQ91628.1"/>
    <property type="molecule type" value="Genomic_DNA"/>
</dbReference>
<dbReference type="InterPro" id="IPR001781">
    <property type="entry name" value="Znf_LIM"/>
</dbReference>
<dbReference type="PROSITE" id="PS50023">
    <property type="entry name" value="LIM_DOMAIN_2"/>
    <property type="match status" value="1"/>
</dbReference>
<dbReference type="RefSeq" id="XP_028481273.1">
    <property type="nucleotide sequence ID" value="XM_028625237.1"/>
</dbReference>
<feature type="compositionally biased region" description="Basic and acidic residues" evidence="6">
    <location>
        <begin position="451"/>
        <end position="460"/>
    </location>
</feature>
<feature type="region of interest" description="Disordered" evidence="6">
    <location>
        <begin position="136"/>
        <end position="368"/>
    </location>
</feature>
<dbReference type="AlphaFoldDB" id="A0A443HII0"/>
<dbReference type="CDD" id="cd00159">
    <property type="entry name" value="RhoGAP"/>
    <property type="match status" value="1"/>
</dbReference>
<gene>
    <name evidence="9" type="ORF">C8Q69DRAFT_123346</name>
</gene>
<organism evidence="9 10">
    <name type="scientific">Byssochlamys spectabilis</name>
    <name type="common">Paecilomyces variotii</name>
    <dbReference type="NCBI Taxonomy" id="264951"/>
    <lineage>
        <taxon>Eukaryota</taxon>
        <taxon>Fungi</taxon>
        <taxon>Dikarya</taxon>
        <taxon>Ascomycota</taxon>
        <taxon>Pezizomycotina</taxon>
        <taxon>Eurotiomycetes</taxon>
        <taxon>Eurotiomycetidae</taxon>
        <taxon>Eurotiales</taxon>
        <taxon>Thermoascaceae</taxon>
        <taxon>Paecilomyces</taxon>
    </lineage>
</organism>
<dbReference type="GeneID" id="39594514"/>
<protein>
    <submittedName>
        <fullName evidence="9">Chimaerin</fullName>
    </submittedName>
</protein>
<evidence type="ECO:0000259" key="7">
    <source>
        <dbReference type="PROSITE" id="PS50023"/>
    </source>
</evidence>
<dbReference type="GO" id="GO:0007165">
    <property type="term" value="P:signal transduction"/>
    <property type="evidence" value="ECO:0007669"/>
    <property type="project" value="InterPro"/>
</dbReference>
<dbReference type="InterPro" id="IPR050729">
    <property type="entry name" value="Rho-GAP"/>
</dbReference>
<proteinExistence type="predicted"/>
<dbReference type="STRING" id="264951.A0A443HII0"/>
<feature type="compositionally biased region" description="Basic and acidic residues" evidence="6">
    <location>
        <begin position="607"/>
        <end position="621"/>
    </location>
</feature>
<dbReference type="PROSITE" id="PS50238">
    <property type="entry name" value="RHOGAP"/>
    <property type="match status" value="1"/>
</dbReference>
<evidence type="ECO:0000256" key="6">
    <source>
        <dbReference type="SAM" id="MobiDB-lite"/>
    </source>
</evidence>
<dbReference type="CDD" id="cd09394">
    <property type="entry name" value="LIM1_Rga"/>
    <property type="match status" value="1"/>
</dbReference>
<dbReference type="Pfam" id="PF00620">
    <property type="entry name" value="RhoGAP"/>
    <property type="match status" value="1"/>
</dbReference>
<reference evidence="9 10" key="1">
    <citation type="journal article" date="2018" name="Front. Microbiol.">
        <title>Genomic and genetic insights into a cosmopolitan fungus, Paecilomyces variotii (Eurotiales).</title>
        <authorList>
            <person name="Urquhart A.S."/>
            <person name="Mondo S.J."/>
            <person name="Makela M.R."/>
            <person name="Hane J.K."/>
            <person name="Wiebenga A."/>
            <person name="He G."/>
            <person name="Mihaltcheva S."/>
            <person name="Pangilinan J."/>
            <person name="Lipzen A."/>
            <person name="Barry K."/>
            <person name="de Vries R.P."/>
            <person name="Grigoriev I.V."/>
            <person name="Idnurm A."/>
        </authorList>
    </citation>
    <scope>NUCLEOTIDE SEQUENCE [LARGE SCALE GENOMIC DNA]</scope>
    <source>
        <strain evidence="9 10">CBS 101075</strain>
    </source>
</reference>
<keyword evidence="5" id="KW-0175">Coiled coil</keyword>
<evidence type="ECO:0000313" key="9">
    <source>
        <dbReference type="EMBL" id="RWQ91628.1"/>
    </source>
</evidence>
<sequence length="1165" mass="129120">MESPAGYPESPMDQEDVPFPCKGCGEILEEGKAFELAGNRWHIDCFRCNTCGTLLDSDAHLLLLGDGSLICNNCTYSCSSCGNKIEDLAILTGDQAFCANCFKCRNCKKRIENLRYARTSQGIFCMDCHESLMQRRRKKKTTTQQTKRNPPGIKLDKSLPAIPPRDEQRDTSKPRDEVYATTSAETSRDRPADHAAVQEGGISEGSQRREANDQEDLLLPSSTYRAPNRHSLLSRKSEPEPDAGEEFLIPVAFDPTPEERPSQSHQDGYFQTAQNGSSHKDAEDRQEFLQGKAYEPPSHGSSPHIAYQERGREPSNIDPTRWRQEEFAGTHQDTSTRSASQNNNEGGETFKLQDAPKGRRPGSAHSSKSDLLAFTREGMSTSNTVPNLDRSDYLSRDILRSEAFVPRPASSGGEAASPRPSHELRRLHEHASSESARSFRHPAQGMQYPPKRGDSLENKTHQIQRKGVGSPSSVKAPAGQGEVGSESPSSSLDATSLSRVGIGREPRQSLESSAFRLAGEMSKETSSLLRGVPTSPENRPQHGRNESAQSDPQRPADLGASPSLLHYSGGGEFSMDEDMARILGTDEDIHSESFLRRVSNSVRHGRSFSEKGSRLSKDSKWPRSPANGSAFDNSSPIASSPDPRDEIIQLRHELQRERQRVLERDQKIAELEGALKATADVNKVNTELNEKRSTMVVLDAQKEIVLRELKVLTDHLEAEKHGGGGGLDVGKLTSNVLREFVEAIQQLKDSFTPQIEEMIQKRNQTLEELSDLSRMKDKSFKEFEQLSSKNAQLAELNNQLVSQIQELYKANTATENHHGNGLGIYSHSKGKSLTAVEALKTSTNDLSTSISTTNIHQEEADAATIVPGPQVVSIRKGQPRKFNWKKGGQNVAKGVTKGLKGAFSSSEPKPDVVAYSSTAPAQETVSALPRSQTQDPSRQGFGFFGNQKNKQVTPKTQLNGPTEPAGTGLFGVDLEQRLEQEKSIIPAIVTRCIQEVELRGMDMEGIYRKSGASSITQMIRDGFERSPLDYDISDPDLDIHAVTSALKQYFRKLPTPLITYDVYDEFLETNEIEPASARIEALQKCLQKLPRVHRDVLEFLMFHLKRVVEREPENLMTSQNIAVVFAPTIMRPESLAREMTDVQKKNEALKFLVENCQEVFMGLQG</sequence>
<feature type="compositionally biased region" description="Polar residues" evidence="6">
    <location>
        <begin position="331"/>
        <end position="346"/>
    </location>
</feature>
<dbReference type="GO" id="GO:0046872">
    <property type="term" value="F:metal ion binding"/>
    <property type="evidence" value="ECO:0007669"/>
    <property type="project" value="UniProtKB-KW"/>
</dbReference>
<feature type="compositionally biased region" description="Basic and acidic residues" evidence="6">
    <location>
        <begin position="307"/>
        <end position="328"/>
    </location>
</feature>
<dbReference type="Pfam" id="PF00412">
    <property type="entry name" value="LIM"/>
    <property type="match status" value="1"/>
</dbReference>
<feature type="region of interest" description="Disordered" evidence="6">
    <location>
        <begin position="603"/>
        <end position="643"/>
    </location>
</feature>
<feature type="region of interest" description="Disordered" evidence="6">
    <location>
        <begin position="944"/>
        <end position="967"/>
    </location>
</feature>
<dbReference type="SMART" id="SM00132">
    <property type="entry name" value="LIM"/>
    <property type="match status" value="2"/>
</dbReference>
<dbReference type="PANTHER" id="PTHR23176">
    <property type="entry name" value="RHO/RAC/CDC GTPASE-ACTIVATING PROTEIN"/>
    <property type="match status" value="1"/>
</dbReference>
<dbReference type="Gene3D" id="1.10.555.10">
    <property type="entry name" value="Rho GTPase activation protein"/>
    <property type="match status" value="1"/>
</dbReference>
<dbReference type="FunFam" id="1.10.555.10:FF:000043">
    <property type="entry name" value="Rho GTPase activator Rga"/>
    <property type="match status" value="1"/>
</dbReference>
<evidence type="ECO:0000259" key="8">
    <source>
        <dbReference type="PROSITE" id="PS50238"/>
    </source>
</evidence>
<dbReference type="InterPro" id="IPR000198">
    <property type="entry name" value="RhoGAP_dom"/>
</dbReference>
<feature type="compositionally biased region" description="Polar residues" evidence="6">
    <location>
        <begin position="946"/>
        <end position="960"/>
    </location>
</feature>
<feature type="compositionally biased region" description="Basic and acidic residues" evidence="6">
    <location>
        <begin position="278"/>
        <end position="287"/>
    </location>
</feature>